<evidence type="ECO:0000313" key="2">
    <source>
        <dbReference type="Proteomes" id="UP000703674"/>
    </source>
</evidence>
<feature type="non-terminal residue" evidence="1">
    <location>
        <position position="1"/>
    </location>
</feature>
<sequence>VPDEDGEYFRNWREHINSPDDIWTEIVNATRFPGITSAPKLQPIETRLVMLQTGMRAPMGIKVYGPDLQTIQEFGFKLEEILKQVPSVKHEAVFADRIVGKPYLELDINRQNISRYGLSIEQVQQ</sequence>
<gene>
    <name evidence="1" type="ORF">HC175_20480</name>
</gene>
<dbReference type="Proteomes" id="UP000703674">
    <property type="component" value="Unassembled WGS sequence"/>
</dbReference>
<organism evidence="1 2">
    <name type="scientific">Salinimicrobium oceani</name>
    <dbReference type="NCBI Taxonomy" id="2722702"/>
    <lineage>
        <taxon>Bacteria</taxon>
        <taxon>Pseudomonadati</taxon>
        <taxon>Bacteroidota</taxon>
        <taxon>Flavobacteriia</taxon>
        <taxon>Flavobacteriales</taxon>
        <taxon>Flavobacteriaceae</taxon>
        <taxon>Salinimicrobium</taxon>
    </lineage>
</organism>
<protein>
    <submittedName>
        <fullName evidence="1">Efflux RND transporter permease subunit</fullName>
    </submittedName>
</protein>
<proteinExistence type="predicted"/>
<dbReference type="InterPro" id="IPR027463">
    <property type="entry name" value="AcrB_DN_DC_subdom"/>
</dbReference>
<keyword evidence="2" id="KW-1185">Reference proteome</keyword>
<evidence type="ECO:0000313" key="1">
    <source>
        <dbReference type="EMBL" id="NJW55296.1"/>
    </source>
</evidence>
<dbReference type="InterPro" id="IPR001036">
    <property type="entry name" value="Acrflvin-R"/>
</dbReference>
<dbReference type="Gene3D" id="3.30.70.1430">
    <property type="entry name" value="Multidrug efflux transporter AcrB pore domain"/>
    <property type="match status" value="1"/>
</dbReference>
<comment type="caution">
    <text evidence="1">The sequence shown here is derived from an EMBL/GenBank/DDBJ whole genome shotgun (WGS) entry which is preliminary data.</text>
</comment>
<dbReference type="Gene3D" id="3.30.2090.10">
    <property type="entry name" value="Multidrug efflux transporter AcrB TolC docking domain, DN and DC subdomains"/>
    <property type="match status" value="1"/>
</dbReference>
<accession>A0ABX1D4B4</accession>
<dbReference type="Gene3D" id="3.30.70.1440">
    <property type="entry name" value="Multidrug efflux transporter AcrB pore domain"/>
    <property type="match status" value="1"/>
</dbReference>
<dbReference type="RefSeq" id="WP_168139874.1">
    <property type="nucleotide sequence ID" value="NZ_JAAVJR010001004.1"/>
</dbReference>
<feature type="non-terminal residue" evidence="1">
    <location>
        <position position="125"/>
    </location>
</feature>
<dbReference type="Pfam" id="PF00873">
    <property type="entry name" value="ACR_tran"/>
    <property type="match status" value="1"/>
</dbReference>
<reference evidence="1 2" key="1">
    <citation type="submission" date="2020-03" db="EMBL/GenBank/DDBJ databases">
        <title>Salinimicrobium sp. nov, isolated from SCS.</title>
        <authorList>
            <person name="Cao W.R."/>
        </authorList>
    </citation>
    <scope>NUCLEOTIDE SEQUENCE [LARGE SCALE GENOMIC DNA]</scope>
    <source>
        <strain evidence="2">J15B91</strain>
    </source>
</reference>
<name>A0ABX1D4B4_9FLAO</name>
<dbReference type="EMBL" id="JAAVJR010001004">
    <property type="protein sequence ID" value="NJW55296.1"/>
    <property type="molecule type" value="Genomic_DNA"/>
</dbReference>